<comment type="function">
    <text evidence="6">Highly specific D-xylulose kinase which participates in the catabolism of xylose. Xylose is a major component of hemicelluloses such as xylan. Most fungi utilize D-xylose via three enzymatic reactions, xylose reductase (XR), xylitol dehydrogenase (XDH), and xylulokinase, to form xylulose 5-phosphate, which enters pentose phosphate pathway.</text>
</comment>
<evidence type="ECO:0000256" key="1">
    <source>
        <dbReference type="ARBA" id="ARBA00009156"/>
    </source>
</evidence>
<dbReference type="GO" id="GO:0005524">
    <property type="term" value="F:ATP binding"/>
    <property type="evidence" value="ECO:0007669"/>
    <property type="project" value="UniProtKB-UniRule"/>
</dbReference>
<dbReference type="InterPro" id="IPR043129">
    <property type="entry name" value="ATPase_NBD"/>
</dbReference>
<comment type="catalytic activity">
    <reaction evidence="5 6">
        <text>D-xylulose + ATP = D-xylulose 5-phosphate + ADP + H(+)</text>
        <dbReference type="Rhea" id="RHEA:10964"/>
        <dbReference type="ChEBI" id="CHEBI:15378"/>
        <dbReference type="ChEBI" id="CHEBI:17140"/>
        <dbReference type="ChEBI" id="CHEBI:30616"/>
        <dbReference type="ChEBI" id="CHEBI:57737"/>
        <dbReference type="ChEBI" id="CHEBI:456216"/>
        <dbReference type="EC" id="2.7.1.17"/>
    </reaction>
</comment>
<evidence type="ECO:0000256" key="3">
    <source>
        <dbReference type="ARBA" id="ARBA00022679"/>
    </source>
</evidence>
<dbReference type="AlphaFoldDB" id="A0A2U9N5H6"/>
<dbReference type="SUPFAM" id="SSF53067">
    <property type="entry name" value="Actin-like ATPase domain"/>
    <property type="match status" value="2"/>
</dbReference>
<dbReference type="GO" id="GO:0042732">
    <property type="term" value="P:D-xylose metabolic process"/>
    <property type="evidence" value="ECO:0007669"/>
    <property type="project" value="UniProtKB-UniRule"/>
</dbReference>
<keyword evidence="4 6" id="KW-0418">Kinase</keyword>
<accession>A0A2U9N5H6</accession>
<dbReference type="PANTHER" id="PTHR10196">
    <property type="entry name" value="SUGAR KINASE"/>
    <property type="match status" value="1"/>
</dbReference>
<evidence type="ECO:0000259" key="7">
    <source>
        <dbReference type="Pfam" id="PF00370"/>
    </source>
</evidence>
<keyword evidence="2 6" id="KW-0859">Xylose metabolism</keyword>
<dbReference type="InterPro" id="IPR018484">
    <property type="entry name" value="FGGY_N"/>
</dbReference>
<sequence>MSLALGFDLSTQQLKIVSCYQDLSLHSKYSIDFDEFKDIYGIHKGVLSNRDTGEVVTPVKLFVHALQTLLDRMHNDGFPFDCVTSISGSCQRISRVMSLALGFDLSTQQLKIVSCYQDLSLHSKYSIDFDEFKDIYGIHKGVLSNRDTGEVVTPVKLFVHALQTLLDRMHNDGFPFDCVTSISGSCQQHGTIFCTRQFDTLLSNLNPASDTWHSDLSNAFSYENASNWQDRSTGEELAVFEKALGSAEKLCKITGSKAHFRFSGPQMRRRAKEGGVHWEETAHISLISNFLDSILSGKVRGVEIGEACGTNLFDIEQNDWNDELLSLILMKNSNVDGVPLGEQQEASLKARQLLKTLVEPDDYSTIAPYLAKRYGFKRDCKVWPITGDNLATIMSLPLKHDDLLVSMGTSTTVLLLTKNYLPSVNYHLFKHPVVRDIYMGMLCYSNGALAREEIRDEINDKYKTVKWDKFNEILDTRKSPDREVGIYFPLGEIIPNVKPCKRIFKYSAAKGLVEVDREVELDDQVKLIIESQALSNRLRVAPLLTDVETVKEKSVTRDIESARKIVGDSVTIDHVAYTFADIIKRPNSVYYAGGSSQNASILKIYNDILGPKHGGYKVEVGDACALGGCFRAIYGYNDSISFQDWLESKFDFHRHTSPIERDETHAISTWASYLDKVAILTLAEQQLDC</sequence>
<evidence type="ECO:0000256" key="6">
    <source>
        <dbReference type="RuleBase" id="RU367058"/>
    </source>
</evidence>
<name>A0A2U9N5H6_PICKU</name>
<reference evidence="9" key="2">
    <citation type="journal article" date="2018" name="AMB Express">
        <title>Genomic and probiotic characterization of SJP-SNU strain of Pichia kudriavzevii.</title>
        <authorList>
            <person name="Hong S.M."/>
            <person name="Kwon H.J."/>
            <person name="Park S.J."/>
            <person name="Seong W.J."/>
            <person name="Kim I."/>
            <person name="Kim J.H."/>
        </authorList>
    </citation>
    <scope>NUCLEOTIDE SEQUENCE</scope>
</reference>
<evidence type="ECO:0000259" key="8">
    <source>
        <dbReference type="Pfam" id="PF02782"/>
    </source>
</evidence>
<evidence type="ECO:0000313" key="9">
    <source>
        <dbReference type="EMBL" id="AWT08601.1"/>
    </source>
</evidence>
<dbReference type="Pfam" id="PF00370">
    <property type="entry name" value="FGGY_N"/>
    <property type="match status" value="1"/>
</dbReference>
<comment type="similarity">
    <text evidence="1 6">Belongs to the FGGY kinase family.</text>
</comment>
<feature type="domain" description="Carbohydrate kinase FGGY N-terminal" evidence="7">
    <location>
        <begin position="224"/>
        <end position="333"/>
    </location>
</feature>
<dbReference type="InterPro" id="IPR042024">
    <property type="entry name" value="D-XK_euk"/>
</dbReference>
<evidence type="ECO:0000256" key="5">
    <source>
        <dbReference type="ARBA" id="ARBA00048885"/>
    </source>
</evidence>
<dbReference type="VEuPathDB" id="FungiDB:C5L36_0C05230"/>
<reference evidence="9" key="1">
    <citation type="submission" date="2017-07" db="EMBL/GenBank/DDBJ databases">
        <authorList>
            <person name="Sun Z.S."/>
            <person name="Albrecht U."/>
            <person name="Echele G."/>
            <person name="Lee C.C."/>
        </authorList>
    </citation>
    <scope>NUCLEOTIDE SEQUENCE</scope>
</reference>
<protein>
    <recommendedName>
        <fullName evidence="6">Xylulose kinase</fullName>
        <ecNumber evidence="6">2.7.1.17</ecNumber>
    </recommendedName>
</protein>
<keyword evidence="6" id="KW-0547">Nucleotide-binding</keyword>
<dbReference type="PANTHER" id="PTHR10196:SF57">
    <property type="entry name" value="XYLULOSE KINASE"/>
    <property type="match status" value="1"/>
</dbReference>
<dbReference type="GO" id="GO:0005829">
    <property type="term" value="C:cytosol"/>
    <property type="evidence" value="ECO:0007669"/>
    <property type="project" value="TreeGrafter"/>
</dbReference>
<keyword evidence="6" id="KW-0119">Carbohydrate metabolism</keyword>
<keyword evidence="6" id="KW-0067">ATP-binding</keyword>
<evidence type="ECO:0000256" key="2">
    <source>
        <dbReference type="ARBA" id="ARBA00022629"/>
    </source>
</evidence>
<dbReference type="Gene3D" id="3.30.420.40">
    <property type="match status" value="3"/>
</dbReference>
<dbReference type="Pfam" id="PF02782">
    <property type="entry name" value="FGGY_C"/>
    <property type="match status" value="1"/>
</dbReference>
<dbReference type="GO" id="GO:0004856">
    <property type="term" value="F:D-xylulokinase activity"/>
    <property type="evidence" value="ECO:0007669"/>
    <property type="project" value="UniProtKB-UniRule"/>
</dbReference>
<dbReference type="GO" id="GO:0005997">
    <property type="term" value="P:xylulose metabolic process"/>
    <property type="evidence" value="ECO:0007669"/>
    <property type="project" value="TreeGrafter"/>
</dbReference>
<dbReference type="EMBL" id="MF580725">
    <property type="protein sequence ID" value="AWT08601.1"/>
    <property type="molecule type" value="Genomic_DNA"/>
</dbReference>
<organism evidence="9">
    <name type="scientific">Pichia kudriavzevii</name>
    <name type="common">Yeast</name>
    <name type="synonym">Issatchenkia orientalis</name>
    <dbReference type="NCBI Taxonomy" id="4909"/>
    <lineage>
        <taxon>Eukaryota</taxon>
        <taxon>Fungi</taxon>
        <taxon>Dikarya</taxon>
        <taxon>Ascomycota</taxon>
        <taxon>Saccharomycotina</taxon>
        <taxon>Pichiomycetes</taxon>
        <taxon>Pichiales</taxon>
        <taxon>Pichiaceae</taxon>
        <taxon>Pichia</taxon>
    </lineage>
</organism>
<dbReference type="CDD" id="cd07776">
    <property type="entry name" value="ASKHA_NBD_FGGY_SpXK-like"/>
    <property type="match status" value="1"/>
</dbReference>
<dbReference type="InterPro" id="IPR018485">
    <property type="entry name" value="FGGY_C"/>
</dbReference>
<dbReference type="EC" id="2.7.1.17" evidence="6"/>
<proteinExistence type="inferred from homology"/>
<keyword evidence="3 6" id="KW-0808">Transferase</keyword>
<feature type="domain" description="Carbohydrate kinase FGGY C-terminal" evidence="8">
    <location>
        <begin position="404"/>
        <end position="634"/>
    </location>
</feature>
<evidence type="ECO:0000256" key="4">
    <source>
        <dbReference type="ARBA" id="ARBA00022777"/>
    </source>
</evidence>